<keyword evidence="2" id="KW-1185">Reference proteome</keyword>
<name>A0ABM6F3I7_9BURK</name>
<dbReference type="Proteomes" id="UP000177515">
    <property type="component" value="Chromosome 1"/>
</dbReference>
<accession>A0ABM6F3I7</accession>
<protein>
    <submittedName>
        <fullName evidence="1">Uncharacterized protein</fullName>
    </submittedName>
</protein>
<evidence type="ECO:0000313" key="1">
    <source>
        <dbReference type="EMBL" id="AOZ05971.1"/>
    </source>
</evidence>
<organism evidence="1 2">
    <name type="scientific">Cupriavidus malaysiensis</name>
    <dbReference type="NCBI Taxonomy" id="367825"/>
    <lineage>
        <taxon>Bacteria</taxon>
        <taxon>Pseudomonadati</taxon>
        <taxon>Pseudomonadota</taxon>
        <taxon>Betaproteobacteria</taxon>
        <taxon>Burkholderiales</taxon>
        <taxon>Burkholderiaceae</taxon>
        <taxon>Cupriavidus</taxon>
    </lineage>
</organism>
<dbReference type="RefSeq" id="WP_071069156.1">
    <property type="nucleotide sequence ID" value="NZ_CP017754.1"/>
</dbReference>
<dbReference type="EMBL" id="CP017754">
    <property type="protein sequence ID" value="AOZ05971.1"/>
    <property type="molecule type" value="Genomic_DNA"/>
</dbReference>
<gene>
    <name evidence="1" type="ORF">BKK80_09115</name>
</gene>
<reference evidence="1 2" key="1">
    <citation type="submission" date="2016-10" db="EMBL/GenBank/DDBJ databases">
        <title>Complete genome sequences of three Cupriavidus strains isolated from various Malaysian environments.</title>
        <authorList>
            <person name="Abdullah A.A.-A."/>
            <person name="Shafie N.A.H."/>
            <person name="Lau N.S."/>
        </authorList>
    </citation>
    <scope>NUCLEOTIDE SEQUENCE [LARGE SCALE GENOMIC DNA]</scope>
    <source>
        <strain evidence="1 2">USMAA1020</strain>
    </source>
</reference>
<evidence type="ECO:0000313" key="2">
    <source>
        <dbReference type="Proteomes" id="UP000177515"/>
    </source>
</evidence>
<sequence>MEQDLARSYSSYDEHGRIAPIKWQLQPSIVCMLTETQGHRYVEGHHDPDESHIQEGAVVARPANPARLDGTILRDLPRPCTIIIDGTRYDCQDDTAELDFAYPKTYQVRVEAFPFRDASFEVFA</sequence>
<proteinExistence type="predicted"/>